<keyword evidence="5" id="KW-0966">Cell projection</keyword>
<accession>C9LY23</accession>
<dbReference type="PANTHER" id="PTHR39190">
    <property type="entry name" value="FLAGELLAR ASSEMBLY FACTOR FLIW"/>
    <property type="match status" value="1"/>
</dbReference>
<dbReference type="SUPFAM" id="SSF141457">
    <property type="entry name" value="BH3618-like"/>
    <property type="match status" value="1"/>
</dbReference>
<sequence length="156" mass="17911">MRKITTTRFGEIEEDESKIVHFAAGLPAFEDEHEFIIIPYDEESPYVFLQSAVTPDLAFLMAIPFIFFPDYEFRLEDDVLESLALERQEDLLLYTLLTIPGKDIREMTANLLAPIVINSRTNEGCQIVLDKSGYCTKHKLFSKKAEDKEASEREAN</sequence>
<gene>
    <name evidence="4" type="primary">fliW</name>
    <name evidence="5" type="ordered locus">Selsp_0323</name>
    <name evidence="6" type="ORF">SELSPUOL_02382</name>
</gene>
<keyword evidence="1 4" id="KW-0963">Cytoplasm</keyword>
<comment type="subunit">
    <text evidence="4">Interacts with translational regulator CsrA and flagellin(s).</text>
</comment>
<evidence type="ECO:0000256" key="2">
    <source>
        <dbReference type="ARBA" id="ARBA00022795"/>
    </source>
</evidence>
<reference evidence="6 7" key="1">
    <citation type="submission" date="2009-09" db="EMBL/GenBank/DDBJ databases">
        <authorList>
            <person name="Weinstock G."/>
            <person name="Sodergren E."/>
            <person name="Clifton S."/>
            <person name="Fulton L."/>
            <person name="Fulton B."/>
            <person name="Courtney L."/>
            <person name="Fronick C."/>
            <person name="Harrison M."/>
            <person name="Strong C."/>
            <person name="Farmer C."/>
            <person name="Delahaunty K."/>
            <person name="Markovic C."/>
            <person name="Hall O."/>
            <person name="Minx P."/>
            <person name="Tomlinson C."/>
            <person name="Mitreva M."/>
            <person name="Nelson J."/>
            <person name="Hou S."/>
            <person name="Wollam A."/>
            <person name="Pepin K.H."/>
            <person name="Johnson M."/>
            <person name="Bhonagiri V."/>
            <person name="Nash W.E."/>
            <person name="Warren W."/>
            <person name="Chinwalla A."/>
            <person name="Mardis E.R."/>
            <person name="Wilson R.K."/>
        </authorList>
    </citation>
    <scope>NUCLEOTIDE SEQUENCE [LARGE SCALE GENOMIC DNA]</scope>
    <source>
        <strain evidence="6">ATCC 35185</strain>
        <strain evidence="7">ATCC 35185 / DSM 20758 / VPI D19B-28</strain>
    </source>
</reference>
<dbReference type="PANTHER" id="PTHR39190:SF1">
    <property type="entry name" value="FLAGELLAR ASSEMBLY FACTOR FLIW"/>
    <property type="match status" value="1"/>
</dbReference>
<dbReference type="STRING" id="546271.Selsp_0323"/>
<evidence type="ECO:0000256" key="3">
    <source>
        <dbReference type="ARBA" id="ARBA00022845"/>
    </source>
</evidence>
<dbReference type="Proteomes" id="UP000011124">
    <property type="component" value="Chromosome"/>
</dbReference>
<dbReference type="Gene3D" id="2.30.290.10">
    <property type="entry name" value="BH3618-like"/>
    <property type="match status" value="1"/>
</dbReference>
<reference evidence="5 8" key="2">
    <citation type="submission" date="2011-04" db="EMBL/GenBank/DDBJ databases">
        <title>The complete genome of Selenomonas sputigena DSM 20758.</title>
        <authorList>
            <consortium name="US DOE Joint Genome Institute (JGI-PGF)"/>
            <person name="Lucas S."/>
            <person name="Copeland A."/>
            <person name="Lapidus A."/>
            <person name="Bruce D."/>
            <person name="Goodwin L."/>
            <person name="Pitluck S."/>
            <person name="Peters L."/>
            <person name="Kyrpides N."/>
            <person name="Mavromatis K."/>
            <person name="Ivanova N."/>
            <person name="Ovchinnikova G."/>
            <person name="Teshima H."/>
            <person name="Detter J.C."/>
            <person name="Tapia R."/>
            <person name="Han C."/>
            <person name="Land M."/>
            <person name="Hauser L."/>
            <person name="Markowitz V."/>
            <person name="Cheng J.-F."/>
            <person name="Hugenholtz P."/>
            <person name="Woyke T."/>
            <person name="Wu D."/>
            <person name="Gronow S."/>
            <person name="Wellnitz S."/>
            <person name="Schneider S."/>
            <person name="Klenk H.-P."/>
            <person name="Eisen J.A."/>
        </authorList>
    </citation>
    <scope>NUCLEOTIDE SEQUENCE [LARGE SCALE GENOMIC DNA]</scope>
    <source>
        <strain evidence="5">ATCC 35185</strain>
        <strain evidence="8">ATCC 35185 / DSM 20758 / VPI D19B-28</strain>
    </source>
</reference>
<organism evidence="6 7">
    <name type="scientific">Selenomonas sputigena (strain ATCC 35185 / DSM 20758 / CCUG 44933 / VPI D19B-28)</name>
    <dbReference type="NCBI Taxonomy" id="546271"/>
    <lineage>
        <taxon>Bacteria</taxon>
        <taxon>Bacillati</taxon>
        <taxon>Bacillota</taxon>
        <taxon>Negativicutes</taxon>
        <taxon>Selenomonadales</taxon>
        <taxon>Selenomonadaceae</taxon>
        <taxon>Selenomonas</taxon>
    </lineage>
</organism>
<dbReference type="RefSeq" id="WP_006193746.1">
    <property type="nucleotide sequence ID" value="NC_015437.1"/>
</dbReference>
<dbReference type="GO" id="GO:0044780">
    <property type="term" value="P:bacterial-type flagellum assembly"/>
    <property type="evidence" value="ECO:0007669"/>
    <property type="project" value="UniProtKB-UniRule"/>
</dbReference>
<evidence type="ECO:0000256" key="1">
    <source>
        <dbReference type="ARBA" id="ARBA00022490"/>
    </source>
</evidence>
<dbReference type="Proteomes" id="UP000003505">
    <property type="component" value="Unassembled WGS sequence"/>
</dbReference>
<keyword evidence="5" id="KW-0282">Flagellum</keyword>
<comment type="subcellular location">
    <subcellularLocation>
        <location evidence="4">Cytoplasm</location>
    </subcellularLocation>
</comment>
<keyword evidence="3 4" id="KW-0810">Translation regulation</keyword>
<keyword evidence="5" id="KW-0969">Cilium</keyword>
<dbReference type="HOGENOM" id="CLU_112356_0_2_9"/>
<dbReference type="HAMAP" id="MF_01185">
    <property type="entry name" value="FliW"/>
    <property type="match status" value="1"/>
</dbReference>
<dbReference type="OrthoDB" id="9801235at2"/>
<comment type="similarity">
    <text evidence="4">Belongs to the FliW family.</text>
</comment>
<dbReference type="KEGG" id="ssg:Selsp_0323"/>
<name>C9LY23_SELS3</name>
<evidence type="ECO:0000256" key="4">
    <source>
        <dbReference type="HAMAP-Rule" id="MF_01185"/>
    </source>
</evidence>
<dbReference type="eggNOG" id="COG1699">
    <property type="taxonomic scope" value="Bacteria"/>
</dbReference>
<evidence type="ECO:0000313" key="8">
    <source>
        <dbReference type="Proteomes" id="UP000011124"/>
    </source>
</evidence>
<dbReference type="InterPro" id="IPR024046">
    <property type="entry name" value="Flagellar_assmbl_FliW_dom_sf"/>
</dbReference>
<dbReference type="AlphaFoldDB" id="C9LY23"/>
<protein>
    <recommendedName>
        <fullName evidence="4">Flagellar assembly factor FliW</fullName>
    </recommendedName>
</protein>
<evidence type="ECO:0000313" key="5">
    <source>
        <dbReference type="EMBL" id="AEB99296.1"/>
    </source>
</evidence>
<dbReference type="InterPro" id="IPR003775">
    <property type="entry name" value="Flagellar_assembly_factor_FliW"/>
</dbReference>
<comment type="function">
    <text evidence="4">Acts as an anti-CsrA protein, binds CsrA and prevents it from repressing translation of its target genes, one of which is flagellin. Binds to flagellin and participates in the assembly of the flagellum.</text>
</comment>
<evidence type="ECO:0000313" key="6">
    <source>
        <dbReference type="EMBL" id="EEX76217.1"/>
    </source>
</evidence>
<evidence type="ECO:0000313" key="7">
    <source>
        <dbReference type="Proteomes" id="UP000003505"/>
    </source>
</evidence>
<dbReference type="EMBL" id="ACKP02000050">
    <property type="protein sequence ID" value="EEX76217.1"/>
    <property type="molecule type" value="Genomic_DNA"/>
</dbReference>
<dbReference type="GO" id="GO:0006417">
    <property type="term" value="P:regulation of translation"/>
    <property type="evidence" value="ECO:0007669"/>
    <property type="project" value="UniProtKB-KW"/>
</dbReference>
<proteinExistence type="inferred from homology"/>
<dbReference type="Pfam" id="PF02623">
    <property type="entry name" value="FliW"/>
    <property type="match status" value="1"/>
</dbReference>
<dbReference type="EMBL" id="CP002637">
    <property type="protein sequence ID" value="AEB99296.1"/>
    <property type="molecule type" value="Genomic_DNA"/>
</dbReference>
<dbReference type="GO" id="GO:0005737">
    <property type="term" value="C:cytoplasm"/>
    <property type="evidence" value="ECO:0007669"/>
    <property type="project" value="UniProtKB-SubCell"/>
</dbReference>
<keyword evidence="2 4" id="KW-1005">Bacterial flagellum biogenesis</keyword>
<dbReference type="NCBIfam" id="NF009793">
    <property type="entry name" value="PRK13285.1-1"/>
    <property type="match status" value="1"/>
</dbReference>
<keyword evidence="8" id="KW-1185">Reference proteome</keyword>
<keyword evidence="4" id="KW-0143">Chaperone</keyword>